<proteinExistence type="predicted"/>
<dbReference type="PANTHER" id="PTHR24023:SF1095">
    <property type="entry name" value="EGF-LIKE DOMAIN-CONTAINING PROTEIN"/>
    <property type="match status" value="1"/>
</dbReference>
<reference evidence="3" key="1">
    <citation type="journal article" date="2019" name="Int. J. Syst. Evol. Microbiol.">
        <title>The Global Catalogue of Microorganisms (GCM) 10K type strain sequencing project: providing services to taxonomists for standard genome sequencing and annotation.</title>
        <authorList>
            <consortium name="The Broad Institute Genomics Platform"/>
            <consortium name="The Broad Institute Genome Sequencing Center for Infectious Disease"/>
            <person name="Wu L."/>
            <person name="Ma J."/>
        </authorList>
    </citation>
    <scope>NUCLEOTIDE SEQUENCE [LARGE SCALE GENOMIC DNA]</scope>
    <source>
        <strain evidence="3">KCTC 33849</strain>
    </source>
</reference>
<evidence type="ECO:0000313" key="2">
    <source>
        <dbReference type="EMBL" id="MFD2700475.1"/>
    </source>
</evidence>
<gene>
    <name evidence="2" type="ORF">ACFSVM_08325</name>
</gene>
<feature type="compositionally biased region" description="Low complexity" evidence="1">
    <location>
        <begin position="127"/>
        <end position="148"/>
    </location>
</feature>
<evidence type="ECO:0008006" key="4">
    <source>
        <dbReference type="Google" id="ProtNLM"/>
    </source>
</evidence>
<keyword evidence="3" id="KW-1185">Reference proteome</keyword>
<dbReference type="Proteomes" id="UP001597540">
    <property type="component" value="Unassembled WGS sequence"/>
</dbReference>
<accession>A0ABW5SPD8</accession>
<feature type="non-terminal residue" evidence="2">
    <location>
        <position position="218"/>
    </location>
</feature>
<name>A0ABW5SPD8_9BACL</name>
<protein>
    <recommendedName>
        <fullName evidence="4">Collagen triple helix repeat-containing protein</fullName>
    </recommendedName>
</protein>
<organism evidence="2 3">
    <name type="scientific">Paenibacillus shunpengii</name>
    <dbReference type="NCBI Taxonomy" id="2054424"/>
    <lineage>
        <taxon>Bacteria</taxon>
        <taxon>Bacillati</taxon>
        <taxon>Bacillota</taxon>
        <taxon>Bacilli</taxon>
        <taxon>Bacillales</taxon>
        <taxon>Paenibacillaceae</taxon>
        <taxon>Paenibacillus</taxon>
    </lineage>
</organism>
<dbReference type="InterPro" id="IPR050149">
    <property type="entry name" value="Collagen_superfamily"/>
</dbReference>
<dbReference type="PANTHER" id="PTHR24023">
    <property type="entry name" value="COLLAGEN ALPHA"/>
    <property type="match status" value="1"/>
</dbReference>
<evidence type="ECO:0000256" key="1">
    <source>
        <dbReference type="SAM" id="MobiDB-lite"/>
    </source>
</evidence>
<sequence>MANYSTGPIENNAVNGVRLTQQVTISIENRDTINSGTVTVQGYVLDGARTLYVLDSLSIGPNGVINRTYFANLDGFEFEFLTSGLAEDLIELSVWGKDAAGNLAAAHRIVSSELLGANSGGIGATGATGATGPTGEAGATGATGITGPEGPPGGSTGATGPTGATGDAGAVGTTGPTGATGEAGAVGATGPTGATGDAGATGPTGATGPEGATGDAGA</sequence>
<feature type="compositionally biased region" description="Low complexity" evidence="1">
    <location>
        <begin position="158"/>
        <end position="218"/>
    </location>
</feature>
<feature type="region of interest" description="Disordered" evidence="1">
    <location>
        <begin position="126"/>
        <end position="218"/>
    </location>
</feature>
<dbReference type="EMBL" id="JBHUMJ010000002">
    <property type="protein sequence ID" value="MFD2700475.1"/>
    <property type="molecule type" value="Genomic_DNA"/>
</dbReference>
<comment type="caution">
    <text evidence="2">The sequence shown here is derived from an EMBL/GenBank/DDBJ whole genome shotgun (WGS) entry which is preliminary data.</text>
</comment>
<evidence type="ECO:0000313" key="3">
    <source>
        <dbReference type="Proteomes" id="UP001597540"/>
    </source>
</evidence>